<sequence length="69" mass="7903">MATIKVSGDLKNRDRLSTTVDKGLYKAIKGYSEESLVPMSKIIDEAVEDFLIKKKIPYEWVAPYRVPKE</sequence>
<comment type="caution">
    <text evidence="2">The sequence shown here is derived from an EMBL/GenBank/DDBJ whole genome shotgun (WGS) entry which is preliminary data.</text>
</comment>
<evidence type="ECO:0000313" key="3">
    <source>
        <dbReference type="Proteomes" id="UP000276301"/>
    </source>
</evidence>
<dbReference type="Proteomes" id="UP000276301">
    <property type="component" value="Unassembled WGS sequence"/>
</dbReference>
<evidence type="ECO:0000259" key="1">
    <source>
        <dbReference type="Pfam" id="PF12651"/>
    </source>
</evidence>
<reference evidence="2 3" key="1">
    <citation type="submission" date="2018-10" db="EMBL/GenBank/DDBJ databases">
        <title>Anaerotruncus faecis sp. nov., isolated from human feces.</title>
        <authorList>
            <person name="Wang Y.-J."/>
        </authorList>
    </citation>
    <scope>NUCLEOTIDE SEQUENCE [LARGE SCALE GENOMIC DNA]</scope>
    <source>
        <strain evidence="2 3">22A2-44</strain>
    </source>
</reference>
<proteinExistence type="predicted"/>
<gene>
    <name evidence="2" type="ORF">D4A47_07215</name>
</gene>
<feature type="domain" description="Predicted DNA-binding protein ribbon-helix-helix" evidence="1">
    <location>
        <begin position="12"/>
        <end position="51"/>
    </location>
</feature>
<keyword evidence="3" id="KW-1185">Reference proteome</keyword>
<dbReference type="EMBL" id="RCHT01000009">
    <property type="protein sequence ID" value="RLL11403.1"/>
    <property type="molecule type" value="Genomic_DNA"/>
</dbReference>
<dbReference type="RefSeq" id="WP_101549987.1">
    <property type="nucleotide sequence ID" value="NZ_DBFBJK010000020.1"/>
</dbReference>
<evidence type="ECO:0000313" key="2">
    <source>
        <dbReference type="EMBL" id="RLL11403.1"/>
    </source>
</evidence>
<organism evidence="2 3">
    <name type="scientific">Anaerotruncus massiliensis</name>
    <name type="common">ex Liu et al. 2021</name>
    <dbReference type="NCBI Taxonomy" id="2321404"/>
    <lineage>
        <taxon>Bacteria</taxon>
        <taxon>Bacillati</taxon>
        <taxon>Bacillota</taxon>
        <taxon>Clostridia</taxon>
        <taxon>Eubacteriales</taxon>
        <taxon>Oscillospiraceae</taxon>
        <taxon>Anaerotruncus</taxon>
    </lineage>
</organism>
<dbReference type="AlphaFoldDB" id="A0A498CRA1"/>
<protein>
    <submittedName>
        <fullName evidence="2">Ribbon-helix-helix domain-containing protein</fullName>
    </submittedName>
</protein>
<name>A0A498CRA1_9FIRM</name>
<dbReference type="Pfam" id="PF12651">
    <property type="entry name" value="RHH_3"/>
    <property type="match status" value="1"/>
</dbReference>
<accession>A0A498CRA1</accession>
<dbReference type="InterPro" id="IPR038733">
    <property type="entry name" value="Predicted_DNA_bind_prot_RHH"/>
</dbReference>